<dbReference type="OrthoDB" id="465307at2"/>
<dbReference type="PATRIC" id="fig|224013.5.peg.300"/>
<sequence length="68" mass="8100">MDSTQLAQYLEATDSITKPWMLVQLRLKKLQERRDTISEDTYANELADIHQDLMNLGEWWRGIEDEVF</sequence>
<organism evidence="1 2">
    <name type="scientific">Nostoc piscinale CENA21</name>
    <dbReference type="NCBI Taxonomy" id="224013"/>
    <lineage>
        <taxon>Bacteria</taxon>
        <taxon>Bacillati</taxon>
        <taxon>Cyanobacteriota</taxon>
        <taxon>Cyanophyceae</taxon>
        <taxon>Nostocales</taxon>
        <taxon>Nostocaceae</taxon>
        <taxon>Nostoc</taxon>
    </lineage>
</organism>
<dbReference type="STRING" id="224013.ACX27_01245"/>
<gene>
    <name evidence="1" type="ORF">ACX27_01245</name>
</gene>
<protein>
    <submittedName>
        <fullName evidence="1">Uncharacterized protein</fullName>
    </submittedName>
</protein>
<dbReference type="AlphaFoldDB" id="A0A0M4TYW5"/>
<reference evidence="1 2" key="2">
    <citation type="journal article" date="2016" name="Genome Announc.">
        <title>Draft Genome Sequence of the N2-Fixing Cyanobacterium Nostoc piscinale CENA21, Isolated from the Brazilian Amazon Floodplain.</title>
        <authorList>
            <person name="Leao T."/>
            <person name="Guimaraes P.I."/>
            <person name="de Melo A.G."/>
            <person name="Ramos R.T."/>
            <person name="Leao P.N."/>
            <person name="Silva A."/>
            <person name="Fiore M.F."/>
            <person name="Schneider M.P."/>
        </authorList>
    </citation>
    <scope>NUCLEOTIDE SEQUENCE [LARGE SCALE GENOMIC DNA]</scope>
    <source>
        <strain evidence="1 2">CENA21</strain>
    </source>
</reference>
<dbReference type="KEGG" id="npz:ACX27_01245"/>
<reference evidence="2" key="1">
    <citation type="submission" date="2015-07" db="EMBL/GenBank/DDBJ databases">
        <title>Genome Of Nitrogen-Fixing Cyanobacterium Nostoc piscinale CENA21 From Solimoes/Amazon River Floodplain Sediments And Comparative Genomics To Uncover Biosynthetic Natural Products Potential.</title>
        <authorList>
            <person name="Leao T.F."/>
            <person name="Leao P.N."/>
            <person name="Guimaraes P.I."/>
            <person name="de Melo A.G.C."/>
            <person name="Ramos R.T.J."/>
            <person name="Silva A."/>
            <person name="Fiore M.F."/>
            <person name="Schneider M.P.C."/>
        </authorList>
    </citation>
    <scope>NUCLEOTIDE SEQUENCE [LARGE SCALE GENOMIC DNA]</scope>
    <source>
        <strain evidence="2">CENA21</strain>
    </source>
</reference>
<dbReference type="RefSeq" id="WP_062298064.1">
    <property type="nucleotide sequence ID" value="NZ_CP012036.1"/>
</dbReference>
<name>A0A0M4TYW5_9NOSO</name>
<evidence type="ECO:0000313" key="2">
    <source>
        <dbReference type="Proteomes" id="UP000062645"/>
    </source>
</evidence>
<evidence type="ECO:0000313" key="1">
    <source>
        <dbReference type="EMBL" id="ALF56206.1"/>
    </source>
</evidence>
<dbReference type="Proteomes" id="UP000062645">
    <property type="component" value="Chromosome"/>
</dbReference>
<dbReference type="EMBL" id="CP012036">
    <property type="protein sequence ID" value="ALF56206.1"/>
    <property type="molecule type" value="Genomic_DNA"/>
</dbReference>
<proteinExistence type="predicted"/>
<keyword evidence="2" id="KW-1185">Reference proteome</keyword>
<accession>A0A0M4TYW5</accession>